<dbReference type="PROSITE" id="PS51186">
    <property type="entry name" value="GNAT"/>
    <property type="match status" value="1"/>
</dbReference>
<proteinExistence type="predicted"/>
<sequence length="346" mass="37438">MLIRAARADEAEILSELAIRSKAYWGYDEAFMAACADELTLAPSRVETVRATVAERDGRVLGFGTLEGEPPEGALGMLFVAPDAIGGGVGRSLYEHIVSRARELGFTRLTIDADPNAEPFYLAMGAVRIGATPSGSIPGRVLPLLEVALSDDAAPPRSVEEAIAAERAGRPPRYLFFWGHRPRRDGAIGPSCLSQWWEAPFTADGQLFRTAEHYMMAHKAWLFGDEETAERILAVAHPNAAKALGRAIRGFDDELWAARRFEIVVRGNIAKFGADPDLTAFLLGTRNRVLVEASPYDRIWGIGLAADDERAAGASTWRGQNLLGFALMQARDVLGDGGTSITLESS</sequence>
<accession>A0ABW6SSI9</accession>
<dbReference type="PANTHER" id="PTHR43877:SF2">
    <property type="entry name" value="AMINOALKYLPHOSPHONATE N-ACETYLTRANSFERASE-RELATED"/>
    <property type="match status" value="1"/>
</dbReference>
<dbReference type="PANTHER" id="PTHR43877">
    <property type="entry name" value="AMINOALKYLPHOSPHONATE N-ACETYLTRANSFERASE-RELATED-RELATED"/>
    <property type="match status" value="1"/>
</dbReference>
<dbReference type="InterPro" id="IPR012816">
    <property type="entry name" value="NADAR"/>
</dbReference>
<dbReference type="CDD" id="cd15457">
    <property type="entry name" value="NADAR"/>
    <property type="match status" value="1"/>
</dbReference>
<keyword evidence="3 6" id="KW-0808">Transferase</keyword>
<dbReference type="EMBL" id="JBIASD010000012">
    <property type="protein sequence ID" value="MFF3667842.1"/>
    <property type="molecule type" value="Genomic_DNA"/>
</dbReference>
<protein>
    <submittedName>
        <fullName evidence="6">GNAT family N-acetyltransferase</fullName>
        <ecNumber evidence="6">2.3.1.-</ecNumber>
    </submittedName>
</protein>
<gene>
    <name evidence="6" type="ORF">ACFYXI_19810</name>
</gene>
<evidence type="ECO:0000259" key="5">
    <source>
        <dbReference type="PROSITE" id="PS51186"/>
    </source>
</evidence>
<evidence type="ECO:0000256" key="2">
    <source>
        <dbReference type="ARBA" id="ARBA00000751"/>
    </source>
</evidence>
<evidence type="ECO:0000313" key="7">
    <source>
        <dbReference type="Proteomes" id="UP001602013"/>
    </source>
</evidence>
<dbReference type="NCBIfam" id="TIGR02464">
    <property type="entry name" value="ribofla_fusion"/>
    <property type="match status" value="1"/>
</dbReference>
<dbReference type="InterPro" id="IPR037238">
    <property type="entry name" value="YbiA-like_sf"/>
</dbReference>
<dbReference type="Proteomes" id="UP001602013">
    <property type="component" value="Unassembled WGS sequence"/>
</dbReference>
<name>A0ABW6SSI9_9ACTN</name>
<dbReference type="Gene3D" id="3.40.630.30">
    <property type="match status" value="1"/>
</dbReference>
<dbReference type="InterPro" id="IPR000182">
    <property type="entry name" value="GNAT_dom"/>
</dbReference>
<dbReference type="SUPFAM" id="SSF55729">
    <property type="entry name" value="Acyl-CoA N-acyltransferases (Nat)"/>
    <property type="match status" value="1"/>
</dbReference>
<dbReference type="InterPro" id="IPR016181">
    <property type="entry name" value="Acyl_CoA_acyltransferase"/>
</dbReference>
<evidence type="ECO:0000256" key="3">
    <source>
        <dbReference type="ARBA" id="ARBA00022679"/>
    </source>
</evidence>
<keyword evidence="7" id="KW-1185">Reference proteome</keyword>
<dbReference type="CDD" id="cd04301">
    <property type="entry name" value="NAT_SF"/>
    <property type="match status" value="1"/>
</dbReference>
<feature type="domain" description="N-acetyltransferase" evidence="5">
    <location>
        <begin position="1"/>
        <end position="152"/>
    </location>
</feature>
<dbReference type="GO" id="GO:0016746">
    <property type="term" value="F:acyltransferase activity"/>
    <property type="evidence" value="ECO:0007669"/>
    <property type="project" value="UniProtKB-KW"/>
</dbReference>
<comment type="catalytic activity">
    <reaction evidence="1">
        <text>5-amino-6-(5-phospho-D-ribosylamino)uracil + H2O = 5,6-diaminouracil + D-ribose 5-phosphate</text>
        <dbReference type="Rhea" id="RHEA:55020"/>
        <dbReference type="ChEBI" id="CHEBI:15377"/>
        <dbReference type="ChEBI" id="CHEBI:46252"/>
        <dbReference type="ChEBI" id="CHEBI:58453"/>
        <dbReference type="ChEBI" id="CHEBI:78346"/>
    </reaction>
</comment>
<dbReference type="Pfam" id="PF08719">
    <property type="entry name" value="NADAR"/>
    <property type="match status" value="1"/>
</dbReference>
<dbReference type="Pfam" id="PF00583">
    <property type="entry name" value="Acetyltransf_1"/>
    <property type="match status" value="1"/>
</dbReference>
<evidence type="ECO:0000256" key="4">
    <source>
        <dbReference type="ARBA" id="ARBA00023315"/>
    </source>
</evidence>
<dbReference type="Gene3D" id="1.10.357.40">
    <property type="entry name" value="YbiA-like"/>
    <property type="match status" value="1"/>
</dbReference>
<dbReference type="RefSeq" id="WP_387413055.1">
    <property type="nucleotide sequence ID" value="NZ_JBIASD010000012.1"/>
</dbReference>
<comment type="caution">
    <text evidence="6">The sequence shown here is derived from an EMBL/GenBank/DDBJ whole genome shotgun (WGS) entry which is preliminary data.</text>
</comment>
<reference evidence="6 7" key="1">
    <citation type="submission" date="2024-10" db="EMBL/GenBank/DDBJ databases">
        <title>The Natural Products Discovery Center: Release of the First 8490 Sequenced Strains for Exploring Actinobacteria Biosynthetic Diversity.</title>
        <authorList>
            <person name="Kalkreuter E."/>
            <person name="Kautsar S.A."/>
            <person name="Yang D."/>
            <person name="Bader C.D."/>
            <person name="Teijaro C.N."/>
            <person name="Fluegel L."/>
            <person name="Davis C.M."/>
            <person name="Simpson J.R."/>
            <person name="Lauterbach L."/>
            <person name="Steele A.D."/>
            <person name="Gui C."/>
            <person name="Meng S."/>
            <person name="Li G."/>
            <person name="Viehrig K."/>
            <person name="Ye F."/>
            <person name="Su P."/>
            <person name="Kiefer A.F."/>
            <person name="Nichols A."/>
            <person name="Cepeda A.J."/>
            <person name="Yan W."/>
            <person name="Fan B."/>
            <person name="Jiang Y."/>
            <person name="Adhikari A."/>
            <person name="Zheng C.-J."/>
            <person name="Schuster L."/>
            <person name="Cowan T.M."/>
            <person name="Smanski M.J."/>
            <person name="Chevrette M.G."/>
            <person name="De Carvalho L.P.S."/>
            <person name="Shen B."/>
        </authorList>
    </citation>
    <scope>NUCLEOTIDE SEQUENCE [LARGE SCALE GENOMIC DNA]</scope>
    <source>
        <strain evidence="6 7">NPDC002173</strain>
    </source>
</reference>
<evidence type="ECO:0000313" key="6">
    <source>
        <dbReference type="EMBL" id="MFF3667842.1"/>
    </source>
</evidence>
<dbReference type="SUPFAM" id="SSF143990">
    <property type="entry name" value="YbiA-like"/>
    <property type="match status" value="1"/>
</dbReference>
<keyword evidence="4 6" id="KW-0012">Acyltransferase</keyword>
<organism evidence="6 7">
    <name type="scientific">Microtetraspora malaysiensis</name>
    <dbReference type="NCBI Taxonomy" id="161358"/>
    <lineage>
        <taxon>Bacteria</taxon>
        <taxon>Bacillati</taxon>
        <taxon>Actinomycetota</taxon>
        <taxon>Actinomycetes</taxon>
        <taxon>Streptosporangiales</taxon>
        <taxon>Streptosporangiaceae</taxon>
        <taxon>Microtetraspora</taxon>
    </lineage>
</organism>
<dbReference type="EC" id="2.3.1.-" evidence="6"/>
<evidence type="ECO:0000256" key="1">
    <source>
        <dbReference type="ARBA" id="ARBA00000022"/>
    </source>
</evidence>
<dbReference type="InterPro" id="IPR050832">
    <property type="entry name" value="Bact_Acetyltransf"/>
</dbReference>
<comment type="catalytic activity">
    <reaction evidence="2">
        <text>2,5-diamino-6-hydroxy-4-(5-phosphoribosylamino)-pyrimidine + H2O = 2,5,6-triamino-4-hydroxypyrimidine + D-ribose 5-phosphate</text>
        <dbReference type="Rhea" id="RHEA:23436"/>
        <dbReference type="ChEBI" id="CHEBI:15377"/>
        <dbReference type="ChEBI" id="CHEBI:58614"/>
        <dbReference type="ChEBI" id="CHEBI:78346"/>
        <dbReference type="ChEBI" id="CHEBI:137796"/>
    </reaction>
</comment>